<proteinExistence type="predicted"/>
<accession>A0ABU4WPV0</accession>
<dbReference type="EMBL" id="JALBUS010000009">
    <property type="protein sequence ID" value="MDX8417550.1"/>
    <property type="molecule type" value="Genomic_DNA"/>
</dbReference>
<sequence>MAILVYEHKQYAAFIGDDSYNHHSWEEQKLPGPIYDIQSMKKTFRWVKQLSEDPHCIGIYAAHEKV</sequence>
<reference evidence="1 2" key="1">
    <citation type="submission" date="2022-03" db="EMBL/GenBank/DDBJ databases">
        <title>Novel taxa within the pig intestine.</title>
        <authorList>
            <person name="Wylensek D."/>
            <person name="Bishof K."/>
            <person name="Afrizal A."/>
            <person name="Clavel T."/>
        </authorList>
    </citation>
    <scope>NUCLEOTIDE SEQUENCE [LARGE SCALE GENOMIC DNA]</scope>
    <source>
        <strain evidence="1 2">Cla-KB-P134</strain>
    </source>
</reference>
<keyword evidence="2" id="KW-1185">Reference proteome</keyword>
<dbReference type="RefSeq" id="WP_320325838.1">
    <property type="nucleotide sequence ID" value="NZ_JALBUS010000009.1"/>
</dbReference>
<comment type="caution">
    <text evidence="1">The sequence shown here is derived from an EMBL/GenBank/DDBJ whole genome shotgun (WGS) entry which is preliminary data.</text>
</comment>
<organism evidence="1 2">
    <name type="scientific">Absicoccus intestinalis</name>
    <dbReference type="NCBI Taxonomy" id="2926319"/>
    <lineage>
        <taxon>Bacteria</taxon>
        <taxon>Bacillati</taxon>
        <taxon>Bacillota</taxon>
        <taxon>Erysipelotrichia</taxon>
        <taxon>Erysipelotrichales</taxon>
        <taxon>Erysipelotrichaceae</taxon>
        <taxon>Absicoccus</taxon>
    </lineage>
</organism>
<name>A0ABU4WPV0_9FIRM</name>
<gene>
    <name evidence="1" type="ORF">MOZ64_06805</name>
</gene>
<evidence type="ECO:0000313" key="2">
    <source>
        <dbReference type="Proteomes" id="UP001285244"/>
    </source>
</evidence>
<dbReference type="Proteomes" id="UP001285244">
    <property type="component" value="Unassembled WGS sequence"/>
</dbReference>
<evidence type="ECO:0000313" key="1">
    <source>
        <dbReference type="EMBL" id="MDX8417550.1"/>
    </source>
</evidence>
<protein>
    <submittedName>
        <fullName evidence="1">Uncharacterized protein</fullName>
    </submittedName>
</protein>